<organism evidence="1 2">
    <name type="scientific">Jatropha curcas</name>
    <name type="common">Barbados nut</name>
    <dbReference type="NCBI Taxonomy" id="180498"/>
    <lineage>
        <taxon>Eukaryota</taxon>
        <taxon>Viridiplantae</taxon>
        <taxon>Streptophyta</taxon>
        <taxon>Embryophyta</taxon>
        <taxon>Tracheophyta</taxon>
        <taxon>Spermatophyta</taxon>
        <taxon>Magnoliopsida</taxon>
        <taxon>eudicotyledons</taxon>
        <taxon>Gunneridae</taxon>
        <taxon>Pentapetalae</taxon>
        <taxon>rosids</taxon>
        <taxon>fabids</taxon>
        <taxon>Malpighiales</taxon>
        <taxon>Euphorbiaceae</taxon>
        <taxon>Crotonoideae</taxon>
        <taxon>Jatropheae</taxon>
        <taxon>Jatropha</taxon>
    </lineage>
</organism>
<evidence type="ECO:0000313" key="1">
    <source>
        <dbReference type="EMBL" id="KDP24961.1"/>
    </source>
</evidence>
<keyword evidence="2" id="KW-1185">Reference proteome</keyword>
<protein>
    <submittedName>
        <fullName evidence="1">Uncharacterized protein</fullName>
    </submittedName>
</protein>
<dbReference type="Proteomes" id="UP000027138">
    <property type="component" value="Unassembled WGS sequence"/>
</dbReference>
<dbReference type="AlphaFoldDB" id="A0A067JLT9"/>
<reference evidence="1 2" key="1">
    <citation type="journal article" date="2014" name="PLoS ONE">
        <title>Global Analysis of Gene Expression Profiles in Physic Nut (Jatropha curcas L.) Seedlings Exposed to Salt Stress.</title>
        <authorList>
            <person name="Zhang L."/>
            <person name="Zhang C."/>
            <person name="Wu P."/>
            <person name="Chen Y."/>
            <person name="Li M."/>
            <person name="Jiang H."/>
            <person name="Wu G."/>
        </authorList>
    </citation>
    <scope>NUCLEOTIDE SEQUENCE [LARGE SCALE GENOMIC DNA]</scope>
    <source>
        <strain evidence="2">cv. GZQX0401</strain>
        <tissue evidence="1">Young leaves</tissue>
    </source>
</reference>
<name>A0A067JLT9_JATCU</name>
<gene>
    <name evidence="1" type="ORF">JCGZ_24435</name>
</gene>
<proteinExistence type="predicted"/>
<evidence type="ECO:0000313" key="2">
    <source>
        <dbReference type="Proteomes" id="UP000027138"/>
    </source>
</evidence>
<accession>A0A067JLT9</accession>
<sequence length="74" mass="7410">MSGPVVAVSRTGYSSGLWRCGLTSTAFILAVLAVTHPSSLGGFLATCPTAITLMPVARIRSTGGASLTIGSCPI</sequence>
<dbReference type="EMBL" id="KK915010">
    <property type="protein sequence ID" value="KDP24961.1"/>
    <property type="molecule type" value="Genomic_DNA"/>
</dbReference>